<gene>
    <name evidence="1" type="ORF">CA54_02980</name>
</gene>
<dbReference type="AlphaFoldDB" id="A0A5C6BIW6"/>
<accession>A0A5C6BIW6</accession>
<dbReference type="RefSeq" id="WP_146369090.1">
    <property type="nucleotide sequence ID" value="NZ_SJPP01000001.1"/>
</dbReference>
<keyword evidence="2" id="KW-1185">Reference proteome</keyword>
<dbReference type="EMBL" id="SJPP01000001">
    <property type="protein sequence ID" value="TWU11491.1"/>
    <property type="molecule type" value="Genomic_DNA"/>
</dbReference>
<evidence type="ECO:0000313" key="1">
    <source>
        <dbReference type="EMBL" id="TWU11491.1"/>
    </source>
</evidence>
<proteinExistence type="predicted"/>
<name>A0A5C6BIW6_9PLAN</name>
<protein>
    <submittedName>
        <fullName evidence="1">Uncharacterized protein</fullName>
    </submittedName>
</protein>
<sequence length="338" mass="38627">MMEKLCGSLIVSFLITAASADDRLGPAEETIDIQSGNLTVQFRDNSASPKILSGVQSLFNQRDALGYDAYDPDGRGASAGLNFEHIISGHQTPHNKFTPRHGRFTLHRLLDQNSVQLVRRAEDSPWKVSSTLTYKVTAPHYIDFEFCCRFQDAELFGEREWALFFFANYMNDVAAVPLHFRGIKQPGDEETWIAGDAPAGPADWNTGGTYRHVDAAPLKYDDDVKFRLNSWSYNAPRFTKPFYYGRAARDMTLILMFDKAHTPVDEMRLSLFKFKLSQHPRPAWDFQYVVHRVEENREYGFRGRLVWKRFVSPADCLEEYQTWAKNLPALPPANEPSS</sequence>
<evidence type="ECO:0000313" key="2">
    <source>
        <dbReference type="Proteomes" id="UP000320735"/>
    </source>
</evidence>
<organism evidence="1 2">
    <name type="scientific">Symmachiella macrocystis</name>
    <dbReference type="NCBI Taxonomy" id="2527985"/>
    <lineage>
        <taxon>Bacteria</taxon>
        <taxon>Pseudomonadati</taxon>
        <taxon>Planctomycetota</taxon>
        <taxon>Planctomycetia</taxon>
        <taxon>Planctomycetales</taxon>
        <taxon>Planctomycetaceae</taxon>
        <taxon>Symmachiella</taxon>
    </lineage>
</organism>
<dbReference type="OrthoDB" id="279442at2"/>
<reference evidence="1 2" key="1">
    <citation type="submission" date="2019-02" db="EMBL/GenBank/DDBJ databases">
        <title>Deep-cultivation of Planctomycetes and their phenomic and genomic characterization uncovers novel biology.</title>
        <authorList>
            <person name="Wiegand S."/>
            <person name="Jogler M."/>
            <person name="Boedeker C."/>
            <person name="Pinto D."/>
            <person name="Vollmers J."/>
            <person name="Rivas-Marin E."/>
            <person name="Kohn T."/>
            <person name="Peeters S.H."/>
            <person name="Heuer A."/>
            <person name="Rast P."/>
            <person name="Oberbeckmann S."/>
            <person name="Bunk B."/>
            <person name="Jeske O."/>
            <person name="Meyerdierks A."/>
            <person name="Storesund J.E."/>
            <person name="Kallscheuer N."/>
            <person name="Luecker S."/>
            <person name="Lage O.M."/>
            <person name="Pohl T."/>
            <person name="Merkel B.J."/>
            <person name="Hornburger P."/>
            <person name="Mueller R.-W."/>
            <person name="Bruemmer F."/>
            <person name="Labrenz M."/>
            <person name="Spormann A.M."/>
            <person name="Op Den Camp H."/>
            <person name="Overmann J."/>
            <person name="Amann R."/>
            <person name="Jetten M.S.M."/>
            <person name="Mascher T."/>
            <person name="Medema M.H."/>
            <person name="Devos D.P."/>
            <person name="Kaster A.-K."/>
            <person name="Ovreas L."/>
            <person name="Rohde M."/>
            <person name="Galperin M.Y."/>
            <person name="Jogler C."/>
        </authorList>
    </citation>
    <scope>NUCLEOTIDE SEQUENCE [LARGE SCALE GENOMIC DNA]</scope>
    <source>
        <strain evidence="1 2">CA54</strain>
    </source>
</reference>
<dbReference type="Proteomes" id="UP000320735">
    <property type="component" value="Unassembled WGS sequence"/>
</dbReference>
<comment type="caution">
    <text evidence="1">The sequence shown here is derived from an EMBL/GenBank/DDBJ whole genome shotgun (WGS) entry which is preliminary data.</text>
</comment>